<dbReference type="SUPFAM" id="SSF48498">
    <property type="entry name" value="Tetracyclin repressor-like, C-terminal domain"/>
    <property type="match status" value="1"/>
</dbReference>
<sequence>MTSKKGKGGSGGRPAGFEREAAVRTALDLFWARGYEGVSIADLTAAIGVAPPSLYHAFGSKAGLFEEVVTLYQRGEAGLDLEKLAGAATLNEWARGLLEAAAENVTKSGRACLISSGMIVSHPDNREVAQTLADRRVAFRQAIEKNLRRWLPAADTQELARYLATVLQGLSIQARDGATMEELRPTVELALSTVAQQEARARTALA</sequence>
<protein>
    <submittedName>
        <fullName evidence="6">TetR/AcrR family transcriptional regulator</fullName>
    </submittedName>
</protein>
<evidence type="ECO:0000256" key="2">
    <source>
        <dbReference type="ARBA" id="ARBA00023125"/>
    </source>
</evidence>
<dbReference type="PROSITE" id="PS01081">
    <property type="entry name" value="HTH_TETR_1"/>
    <property type="match status" value="1"/>
</dbReference>
<dbReference type="AlphaFoldDB" id="A0A6L3YYU4"/>
<dbReference type="GO" id="GO:0003677">
    <property type="term" value="F:DNA binding"/>
    <property type="evidence" value="ECO:0007669"/>
    <property type="project" value="UniProtKB-UniRule"/>
</dbReference>
<dbReference type="PANTHER" id="PTHR47506:SF1">
    <property type="entry name" value="HTH-TYPE TRANSCRIPTIONAL REGULATOR YJDC"/>
    <property type="match status" value="1"/>
</dbReference>
<evidence type="ECO:0000256" key="3">
    <source>
        <dbReference type="ARBA" id="ARBA00023163"/>
    </source>
</evidence>
<feature type="DNA-binding region" description="H-T-H motif" evidence="4">
    <location>
        <begin position="39"/>
        <end position="58"/>
    </location>
</feature>
<evidence type="ECO:0000313" key="6">
    <source>
        <dbReference type="EMBL" id="KAB2757410.1"/>
    </source>
</evidence>
<dbReference type="Pfam" id="PF00440">
    <property type="entry name" value="TetR_N"/>
    <property type="match status" value="1"/>
</dbReference>
<dbReference type="EMBL" id="WBWS01000048">
    <property type="protein sequence ID" value="KAB2757410.1"/>
    <property type="molecule type" value="Genomic_DNA"/>
</dbReference>
<dbReference type="InterPro" id="IPR036271">
    <property type="entry name" value="Tet_transcr_reg_TetR-rel_C_sf"/>
</dbReference>
<dbReference type="InterPro" id="IPR023772">
    <property type="entry name" value="DNA-bd_HTH_TetR-type_CS"/>
</dbReference>
<evidence type="ECO:0000256" key="4">
    <source>
        <dbReference type="PROSITE-ProRule" id="PRU00335"/>
    </source>
</evidence>
<dbReference type="Proteomes" id="UP000481876">
    <property type="component" value="Unassembled WGS sequence"/>
</dbReference>
<dbReference type="InterPro" id="IPR009057">
    <property type="entry name" value="Homeodomain-like_sf"/>
</dbReference>
<dbReference type="RefSeq" id="WP_151664489.1">
    <property type="nucleotide sequence ID" value="NZ_WBWS01000048.1"/>
</dbReference>
<keyword evidence="3" id="KW-0804">Transcription</keyword>
<name>A0A6L3YYU4_BRUAN</name>
<organism evidence="6 7">
    <name type="scientific">Brucella anthropi</name>
    <name type="common">Ochrobactrum anthropi</name>
    <dbReference type="NCBI Taxonomy" id="529"/>
    <lineage>
        <taxon>Bacteria</taxon>
        <taxon>Pseudomonadati</taxon>
        <taxon>Pseudomonadota</taxon>
        <taxon>Alphaproteobacteria</taxon>
        <taxon>Hyphomicrobiales</taxon>
        <taxon>Brucellaceae</taxon>
        <taxon>Brucella/Ochrobactrum group</taxon>
        <taxon>Brucella</taxon>
    </lineage>
</organism>
<keyword evidence="1" id="KW-0805">Transcription regulation</keyword>
<dbReference type="PRINTS" id="PR00455">
    <property type="entry name" value="HTHTETR"/>
</dbReference>
<comment type="caution">
    <text evidence="6">The sequence shown here is derived from an EMBL/GenBank/DDBJ whole genome shotgun (WGS) entry which is preliminary data.</text>
</comment>
<evidence type="ECO:0000313" key="7">
    <source>
        <dbReference type="Proteomes" id="UP000481876"/>
    </source>
</evidence>
<feature type="domain" description="HTH tetR-type" evidence="5">
    <location>
        <begin position="16"/>
        <end position="76"/>
    </location>
</feature>
<accession>A0A6L3YYU4</accession>
<dbReference type="Gene3D" id="1.10.357.10">
    <property type="entry name" value="Tetracycline Repressor, domain 2"/>
    <property type="match status" value="1"/>
</dbReference>
<gene>
    <name evidence="6" type="ORF">F9L04_25085</name>
</gene>
<evidence type="ECO:0000259" key="5">
    <source>
        <dbReference type="PROSITE" id="PS50977"/>
    </source>
</evidence>
<dbReference type="SUPFAM" id="SSF46689">
    <property type="entry name" value="Homeodomain-like"/>
    <property type="match status" value="1"/>
</dbReference>
<reference evidence="6 7" key="1">
    <citation type="submission" date="2019-09" db="EMBL/GenBank/DDBJ databases">
        <title>Taxonomic organization of the family Brucellaceae based on a phylogenomic approach.</title>
        <authorList>
            <person name="Leclercq S."/>
            <person name="Cloeckaert A."/>
            <person name="Zygmunt M.S."/>
        </authorList>
    </citation>
    <scope>NUCLEOTIDE SEQUENCE [LARGE SCALE GENOMIC DNA]</scope>
    <source>
        <strain evidence="6 7">LMG 3313</strain>
    </source>
</reference>
<proteinExistence type="predicted"/>
<keyword evidence="2 4" id="KW-0238">DNA-binding</keyword>
<evidence type="ECO:0000256" key="1">
    <source>
        <dbReference type="ARBA" id="ARBA00023015"/>
    </source>
</evidence>
<dbReference type="PROSITE" id="PS50977">
    <property type="entry name" value="HTH_TETR_2"/>
    <property type="match status" value="1"/>
</dbReference>
<dbReference type="PANTHER" id="PTHR47506">
    <property type="entry name" value="TRANSCRIPTIONAL REGULATORY PROTEIN"/>
    <property type="match status" value="1"/>
</dbReference>
<dbReference type="InterPro" id="IPR001647">
    <property type="entry name" value="HTH_TetR"/>
</dbReference>
<dbReference type="Gene3D" id="1.10.10.60">
    <property type="entry name" value="Homeodomain-like"/>
    <property type="match status" value="1"/>
</dbReference>